<gene>
    <name evidence="1" type="ORF">F2Q70_00043776</name>
</gene>
<dbReference type="SUPFAM" id="SSF56219">
    <property type="entry name" value="DNase I-like"/>
    <property type="match status" value="1"/>
</dbReference>
<accession>A0A8S9KG99</accession>
<evidence type="ECO:0000313" key="1">
    <source>
        <dbReference type="EMBL" id="KAF2592861.1"/>
    </source>
</evidence>
<reference evidence="1" key="1">
    <citation type="submission" date="2019-12" db="EMBL/GenBank/DDBJ databases">
        <title>Genome sequencing and annotation of Brassica cretica.</title>
        <authorList>
            <person name="Studholme D.J."/>
            <person name="Sarris P.F."/>
        </authorList>
    </citation>
    <scope>NUCLEOTIDE SEQUENCE</scope>
    <source>
        <strain evidence="1">PFS-102/07</strain>
        <tissue evidence="1">Leaf</tissue>
    </source>
</reference>
<organism evidence="1">
    <name type="scientific">Brassica cretica</name>
    <name type="common">Mustard</name>
    <dbReference type="NCBI Taxonomy" id="69181"/>
    <lineage>
        <taxon>Eukaryota</taxon>
        <taxon>Viridiplantae</taxon>
        <taxon>Streptophyta</taxon>
        <taxon>Embryophyta</taxon>
        <taxon>Tracheophyta</taxon>
        <taxon>Spermatophyta</taxon>
        <taxon>Magnoliopsida</taxon>
        <taxon>eudicotyledons</taxon>
        <taxon>Gunneridae</taxon>
        <taxon>Pentapetalae</taxon>
        <taxon>rosids</taxon>
        <taxon>malvids</taxon>
        <taxon>Brassicales</taxon>
        <taxon>Brassicaceae</taxon>
        <taxon>Brassiceae</taxon>
        <taxon>Brassica</taxon>
    </lineage>
</organism>
<dbReference type="InterPro" id="IPR036691">
    <property type="entry name" value="Endo/exonu/phosph_ase_sf"/>
</dbReference>
<dbReference type="AlphaFoldDB" id="A0A8S9KG99"/>
<comment type="caution">
    <text evidence="1">The sequence shown here is derived from an EMBL/GenBank/DDBJ whole genome shotgun (WGS) entry which is preliminary data.</text>
</comment>
<name>A0A8S9KG99_BRACR</name>
<sequence length="85" mass="9629">MSFTVTFVYGFNQVDRRSSLWEELVSINATTPVSRSPWLVIGDFNQSLRVSHHSNHLTEEIDTSGMDEALLAIQEADLFEARSKV</sequence>
<protein>
    <recommendedName>
        <fullName evidence="2">Endonuclease/exonuclease/phosphatase domain-containing protein</fullName>
    </recommendedName>
</protein>
<proteinExistence type="predicted"/>
<dbReference type="EMBL" id="QGKY02000164">
    <property type="protein sequence ID" value="KAF2592861.1"/>
    <property type="molecule type" value="Genomic_DNA"/>
</dbReference>
<evidence type="ECO:0008006" key="2">
    <source>
        <dbReference type="Google" id="ProtNLM"/>
    </source>
</evidence>